<name>A0A1J1I3A1_9DIPT</name>
<dbReference type="AlphaFoldDB" id="A0A1J1I3A1"/>
<protein>
    <submittedName>
        <fullName evidence="2">CLUMA_CG008278, isoform A</fullName>
    </submittedName>
</protein>
<evidence type="ECO:0000313" key="2">
    <source>
        <dbReference type="EMBL" id="CRK94784.1"/>
    </source>
</evidence>
<gene>
    <name evidence="2" type="ORF">CLUMA_CG008278</name>
</gene>
<evidence type="ECO:0000313" key="3">
    <source>
        <dbReference type="Proteomes" id="UP000183832"/>
    </source>
</evidence>
<reference evidence="2 3" key="1">
    <citation type="submission" date="2015-04" db="EMBL/GenBank/DDBJ databases">
        <authorList>
            <person name="Syromyatnikov M.Y."/>
            <person name="Popov V.N."/>
        </authorList>
    </citation>
    <scope>NUCLEOTIDE SEQUENCE [LARGE SCALE GENOMIC DNA]</scope>
</reference>
<organism evidence="2 3">
    <name type="scientific">Clunio marinus</name>
    <dbReference type="NCBI Taxonomy" id="568069"/>
    <lineage>
        <taxon>Eukaryota</taxon>
        <taxon>Metazoa</taxon>
        <taxon>Ecdysozoa</taxon>
        <taxon>Arthropoda</taxon>
        <taxon>Hexapoda</taxon>
        <taxon>Insecta</taxon>
        <taxon>Pterygota</taxon>
        <taxon>Neoptera</taxon>
        <taxon>Endopterygota</taxon>
        <taxon>Diptera</taxon>
        <taxon>Nematocera</taxon>
        <taxon>Chironomoidea</taxon>
        <taxon>Chironomidae</taxon>
        <taxon>Clunio</taxon>
    </lineage>
</organism>
<feature type="region of interest" description="Disordered" evidence="1">
    <location>
        <begin position="83"/>
        <end position="112"/>
    </location>
</feature>
<keyword evidence="3" id="KW-1185">Reference proteome</keyword>
<dbReference type="Proteomes" id="UP000183832">
    <property type="component" value="Unassembled WGS sequence"/>
</dbReference>
<evidence type="ECO:0000256" key="1">
    <source>
        <dbReference type="SAM" id="MobiDB-lite"/>
    </source>
</evidence>
<sequence length="365" mass="41745">MNYGNFCGNYDFATAQTLQEKCIIFSGLCSCWCNQFAQRPARANVIALPGKRLEENSKNVKSNLNSTAEKPLKDLKNVICEADESSEKSENEIDECDNYEESDTSEDDQSCGDVKTKCPKIDEEQTFDDFRMKYWILECPKNFDPQQLICCELKKQDNKGIKFECMSETFNKSVTFAVVQPTKVAEYQLLCDGFKFLVPVGKIVVSETNGNQQAMKEKSQKKILDTEISSCLQKQSNIYDDANSNKITSKANMNDKKCEKRASKLQNSLEVQGKDYIEKDLNCYSDMKKALNSENKKDLRRKAEPRKIMVVKEKRCPAELNNCFSTEMELTENLCKPKTLKCLPFLPPAPTPIKKKKTDARRQRK</sequence>
<dbReference type="EMBL" id="CVRI01000040">
    <property type="protein sequence ID" value="CRK94784.1"/>
    <property type="molecule type" value="Genomic_DNA"/>
</dbReference>
<feature type="compositionally biased region" description="Acidic residues" evidence="1">
    <location>
        <begin position="92"/>
        <end position="110"/>
    </location>
</feature>
<accession>A0A1J1I3A1</accession>
<proteinExistence type="predicted"/>